<dbReference type="EMBL" id="BNJG01000001">
    <property type="protein sequence ID" value="GHO53866.1"/>
    <property type="molecule type" value="Genomic_DNA"/>
</dbReference>
<proteinExistence type="predicted"/>
<organism evidence="2 3">
    <name type="scientific">Ktedonobacter robiniae</name>
    <dbReference type="NCBI Taxonomy" id="2778365"/>
    <lineage>
        <taxon>Bacteria</taxon>
        <taxon>Bacillati</taxon>
        <taxon>Chloroflexota</taxon>
        <taxon>Ktedonobacteria</taxon>
        <taxon>Ktedonobacterales</taxon>
        <taxon>Ktedonobacteraceae</taxon>
        <taxon>Ktedonobacter</taxon>
    </lineage>
</organism>
<accession>A0ABQ3UMI5</accession>
<evidence type="ECO:0000256" key="1">
    <source>
        <dbReference type="SAM" id="MobiDB-lite"/>
    </source>
</evidence>
<sequence>MVYAEMRNNYYDPTRTLIVPCPNCGARPQARVWSNAPLEQVRIYSSGSQPNTWGASPLFPLVCSRCGLVQLFTDPRNFQAETDIPVKEDTYTPAPGSDPD</sequence>
<keyword evidence="3" id="KW-1185">Reference proteome</keyword>
<protein>
    <submittedName>
        <fullName evidence="2">Uncharacterized protein</fullName>
    </submittedName>
</protein>
<evidence type="ECO:0000313" key="2">
    <source>
        <dbReference type="EMBL" id="GHO53866.1"/>
    </source>
</evidence>
<comment type="caution">
    <text evidence="2">The sequence shown here is derived from an EMBL/GenBank/DDBJ whole genome shotgun (WGS) entry which is preliminary data.</text>
</comment>
<reference evidence="2 3" key="1">
    <citation type="journal article" date="2021" name="Int. J. Syst. Evol. Microbiol.">
        <title>Reticulibacter mediterranei gen. nov., sp. nov., within the new family Reticulibacteraceae fam. nov., and Ktedonospora formicarum gen. nov., sp. nov., Ktedonobacter robiniae sp. nov., Dictyobacter formicarum sp. nov. and Dictyobacter arantiisoli sp. nov., belonging to the class Ktedonobacteria.</title>
        <authorList>
            <person name="Yabe S."/>
            <person name="Zheng Y."/>
            <person name="Wang C.M."/>
            <person name="Sakai Y."/>
            <person name="Abe K."/>
            <person name="Yokota A."/>
            <person name="Donadio S."/>
            <person name="Cavaletti L."/>
            <person name="Monciardini P."/>
        </authorList>
    </citation>
    <scope>NUCLEOTIDE SEQUENCE [LARGE SCALE GENOMIC DNA]</scope>
    <source>
        <strain evidence="2 3">SOSP1-30</strain>
    </source>
</reference>
<dbReference type="Proteomes" id="UP000654345">
    <property type="component" value="Unassembled WGS sequence"/>
</dbReference>
<evidence type="ECO:0000313" key="3">
    <source>
        <dbReference type="Proteomes" id="UP000654345"/>
    </source>
</evidence>
<feature type="region of interest" description="Disordered" evidence="1">
    <location>
        <begin position="79"/>
        <end position="100"/>
    </location>
</feature>
<name>A0ABQ3UMI5_9CHLR</name>
<gene>
    <name evidence="2" type="ORF">KSB_23410</name>
</gene>